<evidence type="ECO:0000259" key="4">
    <source>
        <dbReference type="PROSITE" id="PS51186"/>
    </source>
</evidence>
<dbReference type="InterPro" id="IPR050832">
    <property type="entry name" value="Bact_Acetyltransf"/>
</dbReference>
<evidence type="ECO:0000256" key="3">
    <source>
        <dbReference type="SAM" id="MobiDB-lite"/>
    </source>
</evidence>
<name>A0A0A0JQH9_9MICO</name>
<dbReference type="InterPro" id="IPR000182">
    <property type="entry name" value="GNAT_dom"/>
</dbReference>
<feature type="compositionally biased region" description="Polar residues" evidence="3">
    <location>
        <begin position="240"/>
        <end position="252"/>
    </location>
</feature>
<keyword evidence="2" id="KW-0012">Acyltransferase</keyword>
<protein>
    <submittedName>
        <fullName evidence="5">Acetyltransferase</fullName>
    </submittedName>
</protein>
<keyword evidence="1 5" id="KW-0808">Transferase</keyword>
<dbReference type="PANTHER" id="PTHR43877">
    <property type="entry name" value="AMINOALKYLPHOSPHONATE N-ACETYLTRANSFERASE-RELATED-RELATED"/>
    <property type="match status" value="1"/>
</dbReference>
<dbReference type="PROSITE" id="PS51186">
    <property type="entry name" value="GNAT"/>
    <property type="match status" value="1"/>
</dbReference>
<organism evidence="5 6">
    <name type="scientific">Knoellia subterranea KCTC 19937</name>
    <dbReference type="NCBI Taxonomy" id="1385521"/>
    <lineage>
        <taxon>Bacteria</taxon>
        <taxon>Bacillati</taxon>
        <taxon>Actinomycetota</taxon>
        <taxon>Actinomycetes</taxon>
        <taxon>Micrococcales</taxon>
        <taxon>Intrasporangiaceae</taxon>
        <taxon>Knoellia</taxon>
    </lineage>
</organism>
<accession>A0A0A0JQH9</accession>
<dbReference type="Gene3D" id="3.40.630.30">
    <property type="match status" value="1"/>
</dbReference>
<dbReference type="SUPFAM" id="SSF55729">
    <property type="entry name" value="Acyl-CoA N-acyltransferases (Nat)"/>
    <property type="match status" value="1"/>
</dbReference>
<dbReference type="Proteomes" id="UP000030011">
    <property type="component" value="Unassembled WGS sequence"/>
</dbReference>
<dbReference type="eggNOG" id="COG1670">
    <property type="taxonomic scope" value="Bacteria"/>
</dbReference>
<proteinExistence type="predicted"/>
<dbReference type="GO" id="GO:0016747">
    <property type="term" value="F:acyltransferase activity, transferring groups other than amino-acyl groups"/>
    <property type="evidence" value="ECO:0007669"/>
    <property type="project" value="InterPro"/>
</dbReference>
<evidence type="ECO:0000313" key="5">
    <source>
        <dbReference type="EMBL" id="KGN38292.1"/>
    </source>
</evidence>
<dbReference type="InterPro" id="IPR016181">
    <property type="entry name" value="Acyl_CoA_acyltransferase"/>
</dbReference>
<dbReference type="STRING" id="1385521.N803_11170"/>
<comment type="caution">
    <text evidence="5">The sequence shown here is derived from an EMBL/GenBank/DDBJ whole genome shotgun (WGS) entry which is preliminary data.</text>
</comment>
<evidence type="ECO:0000256" key="2">
    <source>
        <dbReference type="ARBA" id="ARBA00023315"/>
    </source>
</evidence>
<sequence length="252" mass="26970">MAGVRFGDTCPGRDRSTTGHLATLAVMTTTTRPVMIDALARGDTRTVHEVFGQLSPASVWLRFHTGMPRLTASMAARLSEVSPGRHEVFVARVDGRPVGLARWIRLADDPLAVEVAVEVADCVQGQGIGKRLLERVTHEARSAGAREIHAHVHPDNRPVIAWLRRLGAAPPRDAEAPFRLSLTEAVEAHTCGCMGRCGLGCSGPFGPRSTPGSSRPAALGRATSSPSWWRVGGRRWPARPSSTSSGVTRHSA</sequence>
<evidence type="ECO:0000256" key="1">
    <source>
        <dbReference type="ARBA" id="ARBA00022679"/>
    </source>
</evidence>
<dbReference type="EMBL" id="AVPK01000003">
    <property type="protein sequence ID" value="KGN38292.1"/>
    <property type="molecule type" value="Genomic_DNA"/>
</dbReference>
<feature type="region of interest" description="Disordered" evidence="3">
    <location>
        <begin position="207"/>
        <end position="252"/>
    </location>
</feature>
<gene>
    <name evidence="5" type="ORF">N803_11170</name>
</gene>
<dbReference type="AlphaFoldDB" id="A0A0A0JQH9"/>
<keyword evidence="6" id="KW-1185">Reference proteome</keyword>
<evidence type="ECO:0000313" key="6">
    <source>
        <dbReference type="Proteomes" id="UP000030011"/>
    </source>
</evidence>
<dbReference type="CDD" id="cd04301">
    <property type="entry name" value="NAT_SF"/>
    <property type="match status" value="1"/>
</dbReference>
<feature type="domain" description="N-acetyltransferase" evidence="4">
    <location>
        <begin position="34"/>
        <end position="185"/>
    </location>
</feature>
<reference evidence="5 6" key="1">
    <citation type="submission" date="2013-08" db="EMBL/GenBank/DDBJ databases">
        <title>The genome sequence of Knoellia subterranea.</title>
        <authorList>
            <person name="Zhu W."/>
            <person name="Wang G."/>
        </authorList>
    </citation>
    <scope>NUCLEOTIDE SEQUENCE [LARGE SCALE GENOMIC DNA]</scope>
    <source>
        <strain evidence="5 6">KCTC 19937</strain>
    </source>
</reference>
<dbReference type="Pfam" id="PF00583">
    <property type="entry name" value="Acetyltransf_1"/>
    <property type="match status" value="1"/>
</dbReference>